<feature type="compositionally biased region" description="Basic and acidic residues" evidence="1">
    <location>
        <begin position="13"/>
        <end position="22"/>
    </location>
</feature>
<protein>
    <recommendedName>
        <fullName evidence="4">GrpB family protein</fullName>
    </recommendedName>
</protein>
<dbReference type="AlphaFoldDB" id="A0A402A9A4"/>
<evidence type="ECO:0000256" key="1">
    <source>
        <dbReference type="SAM" id="MobiDB-lite"/>
    </source>
</evidence>
<dbReference type="Gene3D" id="3.30.460.10">
    <property type="entry name" value="Beta Polymerase, domain 2"/>
    <property type="match status" value="1"/>
</dbReference>
<dbReference type="InterPro" id="IPR007344">
    <property type="entry name" value="GrpB/CoaE"/>
</dbReference>
<name>A0A402A9A4_9CHLR</name>
<dbReference type="InterPro" id="IPR043519">
    <property type="entry name" value="NT_sf"/>
</dbReference>
<keyword evidence="3" id="KW-1185">Reference proteome</keyword>
<accession>A0A402A9A4</accession>
<dbReference type="Proteomes" id="UP000287352">
    <property type="component" value="Unassembled WGS sequence"/>
</dbReference>
<evidence type="ECO:0000313" key="2">
    <source>
        <dbReference type="EMBL" id="GCE15757.1"/>
    </source>
</evidence>
<proteinExistence type="predicted"/>
<feature type="region of interest" description="Disordered" evidence="1">
    <location>
        <begin position="1"/>
        <end position="22"/>
    </location>
</feature>
<evidence type="ECO:0000313" key="3">
    <source>
        <dbReference type="Proteomes" id="UP000287352"/>
    </source>
</evidence>
<sequence>MSQIDHTVGDLPKGTEKTTTEEQLRAVTIGERVPLAGPILIADYNQEWPKLFSQEAERIQAALGDRVLLLEHVGSTSVPGLAAKPIIDILLVITDSVDEPAYVPALEAAGYVLRIREPDWYEHRLLKRVDPAINLHVFSPGCPEIDRLLLFRNWLRSNASDRQLYEVTKRKLASQNWKYTQNYADAKTTVVEAILARARGDSSEGDVPG</sequence>
<dbReference type="Pfam" id="PF04229">
    <property type="entry name" value="GrpB"/>
    <property type="match status" value="1"/>
</dbReference>
<dbReference type="OrthoDB" id="9799092at2"/>
<gene>
    <name evidence="2" type="ORF">KTT_56160</name>
</gene>
<dbReference type="SUPFAM" id="SSF81301">
    <property type="entry name" value="Nucleotidyltransferase"/>
    <property type="match status" value="1"/>
</dbReference>
<comment type="caution">
    <text evidence="2">The sequence shown here is derived from an EMBL/GenBank/DDBJ whole genome shotgun (WGS) entry which is preliminary data.</text>
</comment>
<dbReference type="PANTHER" id="PTHR34822">
    <property type="entry name" value="GRPB DOMAIN PROTEIN (AFU_ORTHOLOGUE AFUA_1G01530)"/>
    <property type="match status" value="1"/>
</dbReference>
<organism evidence="2 3">
    <name type="scientific">Tengunoibacter tsumagoiensis</name>
    <dbReference type="NCBI Taxonomy" id="2014871"/>
    <lineage>
        <taxon>Bacteria</taxon>
        <taxon>Bacillati</taxon>
        <taxon>Chloroflexota</taxon>
        <taxon>Ktedonobacteria</taxon>
        <taxon>Ktedonobacterales</taxon>
        <taxon>Dictyobacteraceae</taxon>
        <taxon>Tengunoibacter</taxon>
    </lineage>
</organism>
<dbReference type="PANTHER" id="PTHR34822:SF1">
    <property type="entry name" value="GRPB FAMILY PROTEIN"/>
    <property type="match status" value="1"/>
</dbReference>
<dbReference type="RefSeq" id="WP_126583177.1">
    <property type="nucleotide sequence ID" value="NZ_BIFR01000002.1"/>
</dbReference>
<dbReference type="EMBL" id="BIFR01000002">
    <property type="protein sequence ID" value="GCE15757.1"/>
    <property type="molecule type" value="Genomic_DNA"/>
</dbReference>
<reference evidence="3" key="1">
    <citation type="submission" date="2018-12" db="EMBL/GenBank/DDBJ databases">
        <title>Tengunoibacter tsumagoiensis gen. nov., sp. nov., Dictyobacter kobayashii sp. nov., D. alpinus sp. nov., and D. joshuensis sp. nov. and description of Dictyobacteraceae fam. nov. within the order Ktedonobacterales isolated from Tengu-no-mugimeshi.</title>
        <authorList>
            <person name="Wang C.M."/>
            <person name="Zheng Y."/>
            <person name="Sakai Y."/>
            <person name="Toyoda A."/>
            <person name="Minakuchi Y."/>
            <person name="Abe K."/>
            <person name="Yokota A."/>
            <person name="Yabe S."/>
        </authorList>
    </citation>
    <scope>NUCLEOTIDE SEQUENCE [LARGE SCALE GENOMIC DNA]</scope>
    <source>
        <strain evidence="3">Uno3</strain>
    </source>
</reference>
<evidence type="ECO:0008006" key="4">
    <source>
        <dbReference type="Google" id="ProtNLM"/>
    </source>
</evidence>